<keyword evidence="6" id="KW-1185">Reference proteome</keyword>
<protein>
    <recommendedName>
        <fullName evidence="7">Beta-glucanase</fullName>
    </recommendedName>
</protein>
<keyword evidence="3 4" id="KW-0326">Glycosidase</keyword>
<evidence type="ECO:0000313" key="5">
    <source>
        <dbReference type="EMBL" id="KYG35277.1"/>
    </source>
</evidence>
<name>A0A161QBI4_9BACI</name>
<accession>A0A161QBI4</accession>
<dbReference type="OrthoDB" id="273314at2"/>
<dbReference type="PANTHER" id="PTHR22925:SF3">
    <property type="entry name" value="GLYCOSYL HYDROLASE FAMILY PROTEIN 43"/>
    <property type="match status" value="1"/>
</dbReference>
<evidence type="ECO:0000256" key="1">
    <source>
        <dbReference type="ARBA" id="ARBA00009865"/>
    </source>
</evidence>
<dbReference type="CDD" id="cd18825">
    <property type="entry name" value="GH43_CtGH43-like"/>
    <property type="match status" value="1"/>
</dbReference>
<gene>
    <name evidence="5" type="ORF">AZF04_02770</name>
</gene>
<comment type="similarity">
    <text evidence="1 4">Belongs to the glycosyl hydrolase 43 family.</text>
</comment>
<evidence type="ECO:0008006" key="7">
    <source>
        <dbReference type="Google" id="ProtNLM"/>
    </source>
</evidence>
<reference evidence="5" key="1">
    <citation type="submission" date="2016-02" db="EMBL/GenBank/DDBJ databases">
        <title>Genome sequence of Bacillus trypoxylicola KCTC 13244(T).</title>
        <authorList>
            <person name="Jeong H."/>
            <person name="Park S.-H."/>
            <person name="Choi S.-K."/>
        </authorList>
    </citation>
    <scope>NUCLEOTIDE SEQUENCE [LARGE SCALE GENOMIC DNA]</scope>
    <source>
        <strain evidence="5">KCTC 13244</strain>
    </source>
</reference>
<dbReference type="InterPro" id="IPR023296">
    <property type="entry name" value="Glyco_hydro_beta-prop_sf"/>
</dbReference>
<sequence>MSNLAFRPGQMWLDHKGNHISAHGGGLLFFKDRYYWYGEDNTEGYLNTVGVSCYSSSDLYNWTNEGTALKQDDMPEELQGKNEGRIERPKVIYNTLTKKFIMWMHAEKKGYAFSSAGVAVSDQPTGPFTFLFYDRPVLFEPEEGFDAHTNESTLGNSFRDMTLFVDDIDSNQDGVNDAYVLYSSEGNWTMYIVRLNADYTWIDKSQGSNRLRPQCTAEDLGKIWSRQFVRKMREAPAPFKYRNHYYLITSACTGWKPNQAEYAVSDSPLGDYKIKGDPCRNDDNQTTFDSQSTFIMPLNPTKGSYIYIGDRWTPDQLGKSPYVWLPLQVLEDGQIEIIWKDSWSLADYQ</sequence>
<dbReference type="PANTHER" id="PTHR22925">
    <property type="entry name" value="GLYCOSYL HYDROLASE 43 FAMILY MEMBER"/>
    <property type="match status" value="1"/>
</dbReference>
<evidence type="ECO:0000256" key="3">
    <source>
        <dbReference type="ARBA" id="ARBA00023295"/>
    </source>
</evidence>
<organism evidence="5 6">
    <name type="scientific">Alkalihalobacillus trypoxylicola</name>
    <dbReference type="NCBI Taxonomy" id="519424"/>
    <lineage>
        <taxon>Bacteria</taxon>
        <taxon>Bacillati</taxon>
        <taxon>Bacillota</taxon>
        <taxon>Bacilli</taxon>
        <taxon>Bacillales</taxon>
        <taxon>Bacillaceae</taxon>
        <taxon>Alkalihalobacillus</taxon>
    </lineage>
</organism>
<comment type="caution">
    <text evidence="5">The sequence shown here is derived from an EMBL/GenBank/DDBJ whole genome shotgun (WGS) entry which is preliminary data.</text>
</comment>
<dbReference type="RefSeq" id="WP_061947440.1">
    <property type="nucleotide sequence ID" value="NZ_LTAO01000001.1"/>
</dbReference>
<dbReference type="Gene3D" id="2.115.10.20">
    <property type="entry name" value="Glycosyl hydrolase domain, family 43"/>
    <property type="match status" value="1"/>
</dbReference>
<dbReference type="Pfam" id="PF04616">
    <property type="entry name" value="Glyco_hydro_43"/>
    <property type="match status" value="1"/>
</dbReference>
<dbReference type="EMBL" id="LTAO01000001">
    <property type="protein sequence ID" value="KYG35277.1"/>
    <property type="molecule type" value="Genomic_DNA"/>
</dbReference>
<keyword evidence="2 4" id="KW-0378">Hydrolase</keyword>
<dbReference type="InterPro" id="IPR006710">
    <property type="entry name" value="Glyco_hydro_43"/>
</dbReference>
<evidence type="ECO:0000313" key="6">
    <source>
        <dbReference type="Proteomes" id="UP000075806"/>
    </source>
</evidence>
<dbReference type="SUPFAM" id="SSF75005">
    <property type="entry name" value="Arabinanase/levansucrase/invertase"/>
    <property type="match status" value="1"/>
</dbReference>
<proteinExistence type="inferred from homology"/>
<dbReference type="GO" id="GO:0004553">
    <property type="term" value="F:hydrolase activity, hydrolyzing O-glycosyl compounds"/>
    <property type="evidence" value="ECO:0007669"/>
    <property type="project" value="InterPro"/>
</dbReference>
<evidence type="ECO:0000256" key="2">
    <source>
        <dbReference type="ARBA" id="ARBA00022801"/>
    </source>
</evidence>
<dbReference type="GO" id="GO:0005975">
    <property type="term" value="P:carbohydrate metabolic process"/>
    <property type="evidence" value="ECO:0007669"/>
    <property type="project" value="InterPro"/>
</dbReference>
<dbReference type="AlphaFoldDB" id="A0A161QBI4"/>
<evidence type="ECO:0000256" key="4">
    <source>
        <dbReference type="RuleBase" id="RU361187"/>
    </source>
</evidence>
<dbReference type="STRING" id="519424.AZF04_02770"/>
<dbReference type="Proteomes" id="UP000075806">
    <property type="component" value="Unassembled WGS sequence"/>
</dbReference>